<dbReference type="InterPro" id="IPR054722">
    <property type="entry name" value="PolX-like_BBD"/>
</dbReference>
<proteinExistence type="predicted"/>
<dbReference type="Pfam" id="PF01388">
    <property type="entry name" value="ARID"/>
    <property type="match status" value="1"/>
</dbReference>
<evidence type="ECO:0000256" key="1">
    <source>
        <dbReference type="SAM" id="MobiDB-lite"/>
    </source>
</evidence>
<keyword evidence="3" id="KW-0238">DNA-binding</keyword>
<dbReference type="PANTHER" id="PTHR46410">
    <property type="entry name" value="AT-RICH INTERACTIVE DOMAIN-CONTAINING PROTEIN 2"/>
    <property type="match status" value="1"/>
</dbReference>
<dbReference type="Pfam" id="PF22936">
    <property type="entry name" value="Pol_BBD"/>
    <property type="match status" value="1"/>
</dbReference>
<feature type="region of interest" description="Disordered" evidence="1">
    <location>
        <begin position="49"/>
        <end position="72"/>
    </location>
</feature>
<name>A0ABQ4WHU2_9ASTR</name>
<accession>A0ABQ4WHU2</accession>
<dbReference type="SUPFAM" id="SSF46774">
    <property type="entry name" value="ARID-like"/>
    <property type="match status" value="1"/>
</dbReference>
<sequence>MVNIKRVMECNWLQMKPVKSNQHWYQSTRSDPWEKQLHRNIRVTLNKNLLQKETHSNTPKWPKHKKHISPEGKQLLRQKVEEVMSYNSSKLQPSSKQTGKSSGLSRKERRARCYICRKRGHVYWKCIKKERSTKNQEPNMTSPVMTEVQEKINYSERVHVTTDYLVEVSDKGNWNNIWYVSSAYKRHMSPMKHLFKRMIQRFKVEGTKEKEKKFLISYGVGEAFVETNEGRITVSNVLFTPEITLNILSLDQLEEQGYMVSYVDNKCRIKYMFDEMPEAVGQETTIEGEDEDNIIKSHNSFLDDYFRSLDLEEECSLIKGMEDLKMNKEDVHDYVDNEYLSMNGTLYTMKVNTFPRFISFLDLIKTDKLVYGNWEVLKGKFMEMLEWFYLGYLKQDVLGELPPVIGVIRIDLLGLYKFVDAMGGYMNVTFNDKWHQVANILGLANEHHETVKEVYKDYIGMVKVYYEEAKRSRHGEPGDVAVNCRGTAGRERPQVSAKINAEVEEMPDETPRKRSRTKREDVNMEDANNGGNYEETNHGKETSTSSSDDLIIIT</sequence>
<protein>
    <submittedName>
        <fullName evidence="3">ARID DNA-binding domain-containing protein</fullName>
    </submittedName>
</protein>
<keyword evidence="4" id="KW-1185">Reference proteome</keyword>
<dbReference type="InterPro" id="IPR001606">
    <property type="entry name" value="ARID_dom"/>
</dbReference>
<dbReference type="SMART" id="SM00501">
    <property type="entry name" value="BRIGHT"/>
    <property type="match status" value="1"/>
</dbReference>
<dbReference type="PANTHER" id="PTHR46410:SF26">
    <property type="entry name" value="BULB-TYPE LECTIN DOMAIN-CONTAINING PROTEIN-RELATED"/>
    <property type="match status" value="1"/>
</dbReference>
<dbReference type="CDD" id="cd16100">
    <property type="entry name" value="ARID"/>
    <property type="match status" value="1"/>
</dbReference>
<feature type="region of interest" description="Disordered" evidence="1">
    <location>
        <begin position="86"/>
        <end position="105"/>
    </location>
</feature>
<comment type="caution">
    <text evidence="3">The sequence shown here is derived from an EMBL/GenBank/DDBJ whole genome shotgun (WGS) entry which is preliminary data.</text>
</comment>
<feature type="compositionally biased region" description="Polar residues" evidence="1">
    <location>
        <begin position="86"/>
        <end position="104"/>
    </location>
</feature>
<dbReference type="GO" id="GO:0003677">
    <property type="term" value="F:DNA binding"/>
    <property type="evidence" value="ECO:0007669"/>
    <property type="project" value="UniProtKB-KW"/>
</dbReference>
<feature type="compositionally biased region" description="Low complexity" evidence="1">
    <location>
        <begin position="542"/>
        <end position="554"/>
    </location>
</feature>
<dbReference type="Gene3D" id="1.10.150.60">
    <property type="entry name" value="ARID DNA-binding domain"/>
    <property type="match status" value="1"/>
</dbReference>
<dbReference type="PROSITE" id="PS51011">
    <property type="entry name" value="ARID"/>
    <property type="match status" value="1"/>
</dbReference>
<dbReference type="InterPro" id="IPR036431">
    <property type="entry name" value="ARID_dom_sf"/>
</dbReference>
<feature type="domain" description="ARID" evidence="2">
    <location>
        <begin position="375"/>
        <end position="467"/>
    </location>
</feature>
<reference evidence="3" key="1">
    <citation type="journal article" date="2022" name="Int. J. Mol. Sci.">
        <title>Draft Genome of Tanacetum Coccineum: Genomic Comparison of Closely Related Tanacetum-Family Plants.</title>
        <authorList>
            <person name="Yamashiro T."/>
            <person name="Shiraishi A."/>
            <person name="Nakayama K."/>
            <person name="Satake H."/>
        </authorList>
    </citation>
    <scope>NUCLEOTIDE SEQUENCE</scope>
</reference>
<evidence type="ECO:0000259" key="2">
    <source>
        <dbReference type="PROSITE" id="PS51011"/>
    </source>
</evidence>
<evidence type="ECO:0000313" key="4">
    <source>
        <dbReference type="Proteomes" id="UP001151760"/>
    </source>
</evidence>
<dbReference type="EMBL" id="BQNB010008656">
    <property type="protein sequence ID" value="GJS52440.1"/>
    <property type="molecule type" value="Genomic_DNA"/>
</dbReference>
<dbReference type="Proteomes" id="UP001151760">
    <property type="component" value="Unassembled WGS sequence"/>
</dbReference>
<gene>
    <name evidence="3" type="ORF">Tco_0625802</name>
</gene>
<organism evidence="3 4">
    <name type="scientific">Tanacetum coccineum</name>
    <dbReference type="NCBI Taxonomy" id="301880"/>
    <lineage>
        <taxon>Eukaryota</taxon>
        <taxon>Viridiplantae</taxon>
        <taxon>Streptophyta</taxon>
        <taxon>Embryophyta</taxon>
        <taxon>Tracheophyta</taxon>
        <taxon>Spermatophyta</taxon>
        <taxon>Magnoliopsida</taxon>
        <taxon>eudicotyledons</taxon>
        <taxon>Gunneridae</taxon>
        <taxon>Pentapetalae</taxon>
        <taxon>asterids</taxon>
        <taxon>campanulids</taxon>
        <taxon>Asterales</taxon>
        <taxon>Asteraceae</taxon>
        <taxon>Asteroideae</taxon>
        <taxon>Anthemideae</taxon>
        <taxon>Anthemidinae</taxon>
        <taxon>Tanacetum</taxon>
    </lineage>
</organism>
<feature type="region of interest" description="Disordered" evidence="1">
    <location>
        <begin position="475"/>
        <end position="554"/>
    </location>
</feature>
<reference evidence="3" key="2">
    <citation type="submission" date="2022-01" db="EMBL/GenBank/DDBJ databases">
        <authorList>
            <person name="Yamashiro T."/>
            <person name="Shiraishi A."/>
            <person name="Satake H."/>
            <person name="Nakayama K."/>
        </authorList>
    </citation>
    <scope>NUCLEOTIDE SEQUENCE</scope>
</reference>
<evidence type="ECO:0000313" key="3">
    <source>
        <dbReference type="EMBL" id="GJS52440.1"/>
    </source>
</evidence>